<comment type="caution">
    <text evidence="2">The sequence shown here is derived from an EMBL/GenBank/DDBJ whole genome shotgun (WGS) entry which is preliminary data.</text>
</comment>
<accession>A0A4Q0P4D3</accession>
<dbReference type="PANTHER" id="PTHR35849:SF2">
    <property type="entry name" value="BLR2341 PROTEIN"/>
    <property type="match status" value="1"/>
</dbReference>
<dbReference type="AlphaFoldDB" id="A0A4Q0P4D3"/>
<dbReference type="Gene3D" id="3.30.750.24">
    <property type="entry name" value="STAS domain"/>
    <property type="match status" value="1"/>
</dbReference>
<dbReference type="OrthoDB" id="1452704at2"/>
<evidence type="ECO:0000259" key="1">
    <source>
        <dbReference type="PROSITE" id="PS50801"/>
    </source>
</evidence>
<dbReference type="Proteomes" id="UP000289238">
    <property type="component" value="Unassembled WGS sequence"/>
</dbReference>
<proteinExistence type="predicted"/>
<dbReference type="PROSITE" id="PS50801">
    <property type="entry name" value="STAS"/>
    <property type="match status" value="1"/>
</dbReference>
<dbReference type="InterPro" id="IPR058548">
    <property type="entry name" value="MlaB-like_STAS"/>
</dbReference>
<dbReference type="SUPFAM" id="SSF52091">
    <property type="entry name" value="SpoIIaa-like"/>
    <property type="match status" value="1"/>
</dbReference>
<feature type="domain" description="STAS" evidence="1">
    <location>
        <begin position="1"/>
        <end position="107"/>
    </location>
</feature>
<name>A0A4Q0P4D3_9FLAO</name>
<keyword evidence="3" id="KW-1185">Reference proteome</keyword>
<dbReference type="EMBL" id="QOVM01000006">
    <property type="protein sequence ID" value="RXG21195.1"/>
    <property type="molecule type" value="Genomic_DNA"/>
</dbReference>
<organism evidence="2 3">
    <name type="scientific">Leeuwenhoekiella aequorea</name>
    <dbReference type="NCBI Taxonomy" id="283736"/>
    <lineage>
        <taxon>Bacteria</taxon>
        <taxon>Pseudomonadati</taxon>
        <taxon>Bacteroidota</taxon>
        <taxon>Flavobacteriia</taxon>
        <taxon>Flavobacteriales</taxon>
        <taxon>Flavobacteriaceae</taxon>
        <taxon>Leeuwenhoekiella</taxon>
    </lineage>
</organism>
<dbReference type="InterPro" id="IPR052746">
    <property type="entry name" value="MlaB_ABC_Transporter"/>
</dbReference>
<dbReference type="PANTHER" id="PTHR35849">
    <property type="entry name" value="BLR2341 PROTEIN"/>
    <property type="match status" value="1"/>
</dbReference>
<gene>
    <name evidence="2" type="ORF">DSM00_2712</name>
</gene>
<dbReference type="Pfam" id="PF13466">
    <property type="entry name" value="STAS_2"/>
    <property type="match status" value="1"/>
</dbReference>
<dbReference type="InterPro" id="IPR002645">
    <property type="entry name" value="STAS_dom"/>
</dbReference>
<dbReference type="RefSeq" id="WP_128758462.1">
    <property type="nucleotide sequence ID" value="NZ_QOVM01000006.1"/>
</dbReference>
<sequence>MVTLTKRKYVLKINGKLTSKNVSETQKKIEYALTRYNNISINISGIEKMDISGVFMLYLIKKTAVEKQKRVSLTGLNNKAFKNALKTTGVSNLFITRFCTKYTSIEK</sequence>
<evidence type="ECO:0000313" key="2">
    <source>
        <dbReference type="EMBL" id="RXG21195.1"/>
    </source>
</evidence>
<evidence type="ECO:0000313" key="3">
    <source>
        <dbReference type="Proteomes" id="UP000289238"/>
    </source>
</evidence>
<reference evidence="2 3" key="1">
    <citation type="submission" date="2018-07" db="EMBL/GenBank/DDBJ databases">
        <title>Leeuwenhoekiella genomics.</title>
        <authorList>
            <person name="Tahon G."/>
            <person name="Willems A."/>
        </authorList>
    </citation>
    <scope>NUCLEOTIDE SEQUENCE [LARGE SCALE GENOMIC DNA]</scope>
    <source>
        <strain evidence="2 3">LMG 22550</strain>
    </source>
</reference>
<dbReference type="InterPro" id="IPR036513">
    <property type="entry name" value="STAS_dom_sf"/>
</dbReference>
<protein>
    <submittedName>
        <fullName evidence="2">Anti-anti-sigma factor</fullName>
    </submittedName>
</protein>